<name>A0A1R3G6Y1_9ROSI</name>
<dbReference type="EMBL" id="AWUE01023464">
    <property type="protein sequence ID" value="OMO53780.1"/>
    <property type="molecule type" value="Genomic_DNA"/>
</dbReference>
<dbReference type="OrthoDB" id="1929285at2759"/>
<evidence type="ECO:0000256" key="1">
    <source>
        <dbReference type="SAM" id="MobiDB-lite"/>
    </source>
</evidence>
<evidence type="ECO:0000313" key="3">
    <source>
        <dbReference type="Proteomes" id="UP000187203"/>
    </source>
</evidence>
<keyword evidence="3" id="KW-1185">Reference proteome</keyword>
<evidence type="ECO:0000313" key="2">
    <source>
        <dbReference type="EMBL" id="OMO53780.1"/>
    </source>
</evidence>
<comment type="caution">
    <text evidence="2">The sequence shown here is derived from an EMBL/GenBank/DDBJ whole genome shotgun (WGS) entry which is preliminary data.</text>
</comment>
<dbReference type="Proteomes" id="UP000187203">
    <property type="component" value="Unassembled WGS sequence"/>
</dbReference>
<sequence>MSKRKLTIDSFFKKKVNDSQTTESSDVLAPNIEQSPPDEQPPAISPNSVQGSSNNPSTTFSNEQEKNDTSSFVRDPGLRPPIWDYPINQRDEFQRKYVNAGPYTHMLANYPYSGE</sequence>
<feature type="compositionally biased region" description="Polar residues" evidence="1">
    <location>
        <begin position="45"/>
        <end position="62"/>
    </location>
</feature>
<dbReference type="AlphaFoldDB" id="A0A1R3G6Y1"/>
<reference evidence="3" key="1">
    <citation type="submission" date="2013-09" db="EMBL/GenBank/DDBJ databases">
        <title>Corchorus olitorius genome sequencing.</title>
        <authorList>
            <person name="Alam M."/>
            <person name="Haque M.S."/>
            <person name="Islam M.S."/>
            <person name="Emdad E.M."/>
            <person name="Islam M.M."/>
            <person name="Ahmed B."/>
            <person name="Halim A."/>
            <person name="Hossen Q.M.M."/>
            <person name="Hossain M.Z."/>
            <person name="Ahmed R."/>
            <person name="Khan M.M."/>
            <person name="Islam R."/>
            <person name="Rashid M.M."/>
            <person name="Khan S.A."/>
            <person name="Rahman M.S."/>
            <person name="Alam M."/>
            <person name="Yahiya A.S."/>
            <person name="Khan M.S."/>
            <person name="Azam M.S."/>
            <person name="Haque T."/>
            <person name="Lashkar M.Z.H."/>
            <person name="Akhand A.I."/>
            <person name="Morshed G."/>
            <person name="Roy S."/>
            <person name="Uddin K.S."/>
            <person name="Rabeya T."/>
            <person name="Hossain A.S."/>
            <person name="Chowdhury A."/>
            <person name="Snigdha A.R."/>
            <person name="Mortoza M.S."/>
            <person name="Matin S.A."/>
            <person name="Hoque S.M.E."/>
            <person name="Islam M.K."/>
            <person name="Roy D.K."/>
            <person name="Haider R."/>
            <person name="Moosa M.M."/>
            <person name="Elias S.M."/>
            <person name="Hasan A.M."/>
            <person name="Jahan S."/>
            <person name="Shafiuddin M."/>
            <person name="Mahmood N."/>
            <person name="Shommy N.S."/>
        </authorList>
    </citation>
    <scope>NUCLEOTIDE SEQUENCE [LARGE SCALE GENOMIC DNA]</scope>
    <source>
        <strain evidence="3">cv. O-4</strain>
    </source>
</reference>
<feature type="region of interest" description="Disordered" evidence="1">
    <location>
        <begin position="1"/>
        <end position="86"/>
    </location>
</feature>
<accession>A0A1R3G6Y1</accession>
<proteinExistence type="predicted"/>
<organism evidence="2 3">
    <name type="scientific">Corchorus olitorius</name>
    <dbReference type="NCBI Taxonomy" id="93759"/>
    <lineage>
        <taxon>Eukaryota</taxon>
        <taxon>Viridiplantae</taxon>
        <taxon>Streptophyta</taxon>
        <taxon>Embryophyta</taxon>
        <taxon>Tracheophyta</taxon>
        <taxon>Spermatophyta</taxon>
        <taxon>Magnoliopsida</taxon>
        <taxon>eudicotyledons</taxon>
        <taxon>Gunneridae</taxon>
        <taxon>Pentapetalae</taxon>
        <taxon>rosids</taxon>
        <taxon>malvids</taxon>
        <taxon>Malvales</taxon>
        <taxon>Malvaceae</taxon>
        <taxon>Grewioideae</taxon>
        <taxon>Apeibeae</taxon>
        <taxon>Corchorus</taxon>
    </lineage>
</organism>
<feature type="non-terminal residue" evidence="2">
    <location>
        <position position="115"/>
    </location>
</feature>
<protein>
    <submittedName>
        <fullName evidence="2">Zinc finger MYM-type protein</fullName>
    </submittedName>
</protein>
<gene>
    <name evidence="2" type="ORF">COLO4_36670</name>
</gene>